<feature type="signal peptide" evidence="2">
    <location>
        <begin position="1"/>
        <end position="20"/>
    </location>
</feature>
<dbReference type="PROSITE" id="PS51782">
    <property type="entry name" value="LYSM"/>
    <property type="match status" value="2"/>
</dbReference>
<dbReference type="Gene3D" id="3.10.350.10">
    <property type="entry name" value="LysM domain"/>
    <property type="match status" value="2"/>
</dbReference>
<dbReference type="InterPro" id="IPR018392">
    <property type="entry name" value="LysM"/>
</dbReference>
<accession>A0A7V0LUM4</accession>
<keyword evidence="2" id="KW-0732">Signal</keyword>
<dbReference type="CDD" id="cd00118">
    <property type="entry name" value="LysM"/>
    <property type="match status" value="2"/>
</dbReference>
<evidence type="ECO:0000256" key="2">
    <source>
        <dbReference type="SAM" id="SignalP"/>
    </source>
</evidence>
<dbReference type="PANTHER" id="PTHR34700">
    <property type="entry name" value="POTASSIUM BINDING PROTEIN KBP"/>
    <property type="match status" value="1"/>
</dbReference>
<proteinExistence type="predicted"/>
<gene>
    <name evidence="4" type="ORF">ENH14_03245</name>
</gene>
<organism evidence="4">
    <name type="scientific">candidate division WOR-3 bacterium</name>
    <dbReference type="NCBI Taxonomy" id="2052148"/>
    <lineage>
        <taxon>Bacteria</taxon>
        <taxon>Bacteria division WOR-3</taxon>
    </lineage>
</organism>
<comment type="caution">
    <text evidence="4">The sequence shown here is derived from an EMBL/GenBank/DDBJ whole genome shotgun (WGS) entry which is preliminary data.</text>
</comment>
<dbReference type="InterPro" id="IPR036779">
    <property type="entry name" value="LysM_dom_sf"/>
</dbReference>
<dbReference type="PANTHER" id="PTHR34700:SF4">
    <property type="entry name" value="PHAGE-LIKE ELEMENT PBSX PROTEIN XKDP"/>
    <property type="match status" value="1"/>
</dbReference>
<protein>
    <submittedName>
        <fullName evidence="4">LysM peptidoglycan-binding domain-containing protein</fullName>
    </submittedName>
</protein>
<dbReference type="Proteomes" id="UP000886381">
    <property type="component" value="Unassembled WGS sequence"/>
</dbReference>
<dbReference type="Gene3D" id="1.20.5.340">
    <property type="match status" value="1"/>
</dbReference>
<dbReference type="AlphaFoldDB" id="A0A7V0LUM4"/>
<evidence type="ECO:0000256" key="1">
    <source>
        <dbReference type="SAM" id="Coils"/>
    </source>
</evidence>
<dbReference type="SUPFAM" id="SSF58100">
    <property type="entry name" value="Bacterial hemolysins"/>
    <property type="match status" value="1"/>
</dbReference>
<dbReference type="Pfam" id="PF01476">
    <property type="entry name" value="LysM"/>
    <property type="match status" value="2"/>
</dbReference>
<dbReference type="InterPro" id="IPR052196">
    <property type="entry name" value="Bact_Kbp"/>
</dbReference>
<name>A0A7V0LUM4_UNCW3</name>
<feature type="domain" description="LysM" evidence="3">
    <location>
        <begin position="88"/>
        <end position="139"/>
    </location>
</feature>
<evidence type="ECO:0000313" key="4">
    <source>
        <dbReference type="EMBL" id="HDL60452.1"/>
    </source>
</evidence>
<keyword evidence="1" id="KW-0175">Coiled coil</keyword>
<sequence>MKKIFALIIMSLFVTSTLYAKEKKLTEEEALKILEECKANLDQINADISKLEAQVKEYRDKVQAVDNEISSLKEEIASLKEEIAKYPSEYTVEEGDYLAKIAGMRYIYNNSKAWPRIYRANRDLIKDPNLIYPGWVLKIPHGIVKEFEVIPGDYLWKIAGFTWIYGDPTMWTKIYEANKDQIKDPDLIYPGQVFTIPRD</sequence>
<reference evidence="4" key="1">
    <citation type="journal article" date="2020" name="mSystems">
        <title>Genome- and Community-Level Interaction Insights into Carbon Utilization and Element Cycling Functions of Hydrothermarchaeota in Hydrothermal Sediment.</title>
        <authorList>
            <person name="Zhou Z."/>
            <person name="Liu Y."/>
            <person name="Xu W."/>
            <person name="Pan J."/>
            <person name="Luo Z.H."/>
            <person name="Li M."/>
        </authorList>
    </citation>
    <scope>NUCLEOTIDE SEQUENCE [LARGE SCALE GENOMIC DNA]</scope>
    <source>
        <strain evidence="4">HyVt-28</strain>
    </source>
</reference>
<feature type="chain" id="PRO_5030758784" evidence="2">
    <location>
        <begin position="21"/>
        <end position="199"/>
    </location>
</feature>
<dbReference type="SUPFAM" id="SSF54106">
    <property type="entry name" value="LysM domain"/>
    <property type="match status" value="1"/>
</dbReference>
<feature type="domain" description="LysM" evidence="3">
    <location>
        <begin position="145"/>
        <end position="196"/>
    </location>
</feature>
<dbReference type="SMART" id="SM00257">
    <property type="entry name" value="LysM"/>
    <property type="match status" value="2"/>
</dbReference>
<feature type="coiled-coil region" evidence="1">
    <location>
        <begin position="27"/>
        <end position="89"/>
    </location>
</feature>
<evidence type="ECO:0000259" key="3">
    <source>
        <dbReference type="PROSITE" id="PS51782"/>
    </source>
</evidence>
<dbReference type="EMBL" id="DRDR01000139">
    <property type="protein sequence ID" value="HDL60452.1"/>
    <property type="molecule type" value="Genomic_DNA"/>
</dbReference>